<organism evidence="1 2">
    <name type="scientific">Christiangramia forsetii</name>
    <dbReference type="NCBI Taxonomy" id="411153"/>
    <lineage>
        <taxon>Bacteria</taxon>
        <taxon>Pseudomonadati</taxon>
        <taxon>Bacteroidota</taxon>
        <taxon>Flavobacteriia</taxon>
        <taxon>Flavobacteriales</taxon>
        <taxon>Flavobacteriaceae</taxon>
        <taxon>Christiangramia</taxon>
    </lineage>
</organism>
<name>A0ABQ1WV77_9FLAO</name>
<keyword evidence="2" id="KW-1185">Reference proteome</keyword>
<accession>A0ABQ1WV77</accession>
<proteinExistence type="predicted"/>
<dbReference type="InterPro" id="IPR006594">
    <property type="entry name" value="LisH"/>
</dbReference>
<comment type="caution">
    <text evidence="1">The sequence shown here is derived from an EMBL/GenBank/DDBJ whole genome shotgun (WGS) entry which is preliminary data.</text>
</comment>
<dbReference type="PROSITE" id="PS50896">
    <property type="entry name" value="LISH"/>
    <property type="match status" value="1"/>
</dbReference>
<dbReference type="EMBL" id="BMIX01000013">
    <property type="protein sequence ID" value="GGG46370.1"/>
    <property type="molecule type" value="Genomic_DNA"/>
</dbReference>
<gene>
    <name evidence="1" type="ORF">GCM10011532_32830</name>
</gene>
<reference evidence="2" key="1">
    <citation type="journal article" date="2019" name="Int. J. Syst. Evol. Microbiol.">
        <title>The Global Catalogue of Microorganisms (GCM) 10K type strain sequencing project: providing services to taxonomists for standard genome sequencing and annotation.</title>
        <authorList>
            <consortium name="The Broad Institute Genomics Platform"/>
            <consortium name="The Broad Institute Genome Sequencing Center for Infectious Disease"/>
            <person name="Wu L."/>
            <person name="Ma J."/>
        </authorList>
    </citation>
    <scope>NUCLEOTIDE SEQUENCE [LARGE SCALE GENOMIC DNA]</scope>
    <source>
        <strain evidence="2">CGMCC 1.15422</strain>
    </source>
</reference>
<protein>
    <submittedName>
        <fullName evidence="1">Uncharacterized protein</fullName>
    </submittedName>
</protein>
<dbReference type="RefSeq" id="WP_011708775.1">
    <property type="nucleotide sequence ID" value="NZ_BMIX01000013.1"/>
</dbReference>
<evidence type="ECO:0000313" key="2">
    <source>
        <dbReference type="Proteomes" id="UP000605733"/>
    </source>
</evidence>
<sequence>MTKIETEFIIEKIKKTTSSIQHEFYQHWMNQNYSKDYYEEYPGYTDDWLKFRIKDLYYLILSYFEAKNLNNSYETFQREFEDKIKNELDLLDEALYHPESETELKIINDFYIHLNPYNDFSTKKRIEDELLKVHSILSNTNHILKKMKVSDIQREEQVYNTVKWIIGLYFPKVRKKNQASFIQKFKYYKPDILIPELKTAIEYKYIKSEKENDIEKYIDEIKTDSINYIGDERYDNFIAAVYLKSNELTTPQEIEACWESKDFPKNWKLIISSN</sequence>
<dbReference type="Proteomes" id="UP000605733">
    <property type="component" value="Unassembled WGS sequence"/>
</dbReference>
<evidence type="ECO:0000313" key="1">
    <source>
        <dbReference type="EMBL" id="GGG46370.1"/>
    </source>
</evidence>
<dbReference type="Pfam" id="PF18742">
    <property type="entry name" value="DpnII-MboI"/>
    <property type="match status" value="1"/>
</dbReference>